<dbReference type="InterPro" id="IPR008257">
    <property type="entry name" value="Pept_M19"/>
</dbReference>
<dbReference type="InterPro" id="IPR032466">
    <property type="entry name" value="Metal_Hydrolase"/>
</dbReference>
<keyword evidence="2" id="KW-1185">Reference proteome</keyword>
<dbReference type="PANTHER" id="PTHR10443">
    <property type="entry name" value="MICROSOMAL DIPEPTIDASE"/>
    <property type="match status" value="1"/>
</dbReference>
<proteinExistence type="predicted"/>
<dbReference type="GO" id="GO:0006508">
    <property type="term" value="P:proteolysis"/>
    <property type="evidence" value="ECO:0007669"/>
    <property type="project" value="InterPro"/>
</dbReference>
<evidence type="ECO:0000313" key="2">
    <source>
        <dbReference type="Proteomes" id="UP000467385"/>
    </source>
</evidence>
<dbReference type="Gene3D" id="3.20.20.140">
    <property type="entry name" value="Metal-dependent hydrolases"/>
    <property type="match status" value="1"/>
</dbReference>
<dbReference type="STRING" id="44010.AWC00_07960"/>
<reference evidence="1 2" key="1">
    <citation type="journal article" date="2019" name="Emerg. Microbes Infect.">
        <title>Comprehensive subspecies identification of 175 nontuberculous mycobacteria species based on 7547 genomic profiles.</title>
        <authorList>
            <person name="Matsumoto Y."/>
            <person name="Kinjo T."/>
            <person name="Motooka D."/>
            <person name="Nabeya D."/>
            <person name="Jung N."/>
            <person name="Uechi K."/>
            <person name="Horii T."/>
            <person name="Iida T."/>
            <person name="Fujita J."/>
            <person name="Nakamura S."/>
        </authorList>
    </citation>
    <scope>NUCLEOTIDE SEQUENCE [LARGE SCALE GENOMIC DNA]</scope>
    <source>
        <strain evidence="1 2">JCM 14738</strain>
    </source>
</reference>
<accession>A0A1X1THN2</accession>
<organism evidence="1 2">
    <name type="scientific">Mycobacterium conspicuum</name>
    <dbReference type="NCBI Taxonomy" id="44010"/>
    <lineage>
        <taxon>Bacteria</taxon>
        <taxon>Bacillati</taxon>
        <taxon>Actinomycetota</taxon>
        <taxon>Actinomycetes</taxon>
        <taxon>Mycobacteriales</taxon>
        <taxon>Mycobacteriaceae</taxon>
        <taxon>Mycobacterium</taxon>
    </lineage>
</organism>
<dbReference type="AlphaFoldDB" id="A0A1X1THN2"/>
<dbReference type="GO" id="GO:0070573">
    <property type="term" value="F:metallodipeptidase activity"/>
    <property type="evidence" value="ECO:0007669"/>
    <property type="project" value="InterPro"/>
</dbReference>
<dbReference type="Proteomes" id="UP000467385">
    <property type="component" value="Chromosome"/>
</dbReference>
<dbReference type="PROSITE" id="PS51365">
    <property type="entry name" value="RENAL_DIPEPTIDASE_2"/>
    <property type="match status" value="1"/>
</dbReference>
<protein>
    <submittedName>
        <fullName evidence="1">Uncharacterized protein</fullName>
    </submittedName>
</protein>
<dbReference type="SUPFAM" id="SSF51556">
    <property type="entry name" value="Metallo-dependent hydrolases"/>
    <property type="match status" value="1"/>
</dbReference>
<evidence type="ECO:0000313" key="1">
    <source>
        <dbReference type="EMBL" id="BBZ39425.1"/>
    </source>
</evidence>
<sequence length="318" mass="34367">MHSLLWDQHLCLPLQADADIAPLARYRRPGGAFVSVNAGYAPHSLSDTLALLRHYRGAIEAHPDLQLAASVDDVAAIAGSGRIAVVFDLEDSRPLDDDLDNLAVVADLGVRTLLPSYNRANRAGSGCLDTTDTGLSGWGRSMVAEMNRVGIVPDGSHCSARTGLDMCEISSGPMVYSHSCMRAIWDHPRNITDDQARACAATGGVVGITGVGIFLGPNTPTLEAMTRHLEYAVDLIGIDHVGISSDFSFDAADFIDELMRNPHSFDDSYTRWGPIQWMPPETLLTLGTHLVGRGWSDEDIRAALGGNFFRVARQAWRA</sequence>
<dbReference type="RefSeq" id="WP_085232128.1">
    <property type="nucleotide sequence ID" value="NZ_AP022613.1"/>
</dbReference>
<gene>
    <name evidence="1" type="ORF">MCNS_24880</name>
</gene>
<dbReference type="EMBL" id="AP022613">
    <property type="protein sequence ID" value="BBZ39425.1"/>
    <property type="molecule type" value="Genomic_DNA"/>
</dbReference>
<dbReference type="PANTHER" id="PTHR10443:SF12">
    <property type="entry name" value="DIPEPTIDASE"/>
    <property type="match status" value="1"/>
</dbReference>
<name>A0A1X1THN2_9MYCO</name>
<dbReference type="Pfam" id="PF01244">
    <property type="entry name" value="Peptidase_M19"/>
    <property type="match status" value="1"/>
</dbReference>
<dbReference type="OrthoDB" id="9804920at2"/>